<keyword evidence="2" id="KW-1185">Reference proteome</keyword>
<dbReference type="RefSeq" id="WP_249479617.1">
    <property type="nucleotide sequence ID" value="NZ_CP097218.1"/>
</dbReference>
<dbReference type="EMBL" id="CP097218">
    <property type="protein sequence ID" value="UQN30375.1"/>
    <property type="molecule type" value="Genomic_DNA"/>
</dbReference>
<name>A0ABY4N741_9MICO</name>
<accession>A0ABY4N741</accession>
<sequence length="70" mass="7647">MAQRCEQCRRVIRGRARRSFTGRVLCERCNDRILGASAGHAVGGGVGNAVSTAGWFGRVKQFASGKRPRR</sequence>
<reference evidence="1" key="1">
    <citation type="submission" date="2022-05" db="EMBL/GenBank/DDBJ databases">
        <title>Genomic analysis of Brachybacterium sp. CBA3104.</title>
        <authorList>
            <person name="Roh S.W."/>
            <person name="Kim Y.B."/>
            <person name="Kim Y."/>
        </authorList>
    </citation>
    <scope>NUCLEOTIDE SEQUENCE</scope>
    <source>
        <strain evidence="1">CBA3104</strain>
    </source>
</reference>
<gene>
    <name evidence="1" type="ORF">M4486_03250</name>
</gene>
<organism evidence="1 2">
    <name type="scientific">Brachybacterium kimchii</name>
    <dbReference type="NCBI Taxonomy" id="2942909"/>
    <lineage>
        <taxon>Bacteria</taxon>
        <taxon>Bacillati</taxon>
        <taxon>Actinomycetota</taxon>
        <taxon>Actinomycetes</taxon>
        <taxon>Micrococcales</taxon>
        <taxon>Dermabacteraceae</taxon>
        <taxon>Brachybacterium</taxon>
    </lineage>
</organism>
<protein>
    <submittedName>
        <fullName evidence="1">Uncharacterized protein</fullName>
    </submittedName>
</protein>
<proteinExistence type="predicted"/>
<evidence type="ECO:0000313" key="1">
    <source>
        <dbReference type="EMBL" id="UQN30375.1"/>
    </source>
</evidence>
<dbReference type="Proteomes" id="UP001055868">
    <property type="component" value="Chromosome"/>
</dbReference>
<evidence type="ECO:0000313" key="2">
    <source>
        <dbReference type="Proteomes" id="UP001055868"/>
    </source>
</evidence>